<keyword evidence="2" id="KW-0326">Glycosidase</keyword>
<sequence>MACRGGLLRQGGPGPGSGAGARGRGQRPRPAGPRGRRAGARGRGPGRAGAGHAHGPRARAGWLGRVARGAAVTGSRPPDPRQAAHAPYTLVCDPGIDDLVALLVLCGAGSPPSAVVATAGNTGLAASVRNAAGLHALLELDRLAVPLIEGTGSSLAGPYPGQGLDIHGADGVGGTAGRLPGPRVAAAPFAPEALRGRLLVTSPLTPVAHALRAGHRPEVTWMGGAWEADGNATPVAEFNAWLDAEAADEVLRSPPTSVVVPLDVTDRVTWSSTDLDAFAALGGPGLLTARACRRLVLDGPTSLPDVVAATAFLWPGLFRWRSLAASCVTAHGALRGMTECVPSGRPTASVAVDVNAAGVRRAVSACLATLAATVPEV</sequence>
<evidence type="ECO:0000313" key="5">
    <source>
        <dbReference type="EMBL" id="RMI32509.1"/>
    </source>
</evidence>
<keyword evidence="1 5" id="KW-0378">Hydrolase</keyword>
<dbReference type="PANTHER" id="PTHR12304">
    <property type="entry name" value="INOSINE-URIDINE PREFERRING NUCLEOSIDE HYDROLASE"/>
    <property type="match status" value="1"/>
</dbReference>
<dbReference type="Gene3D" id="3.90.245.10">
    <property type="entry name" value="Ribonucleoside hydrolase-like"/>
    <property type="match status" value="1"/>
</dbReference>
<dbReference type="AlphaFoldDB" id="A0A3M2L4A5"/>
<dbReference type="PANTHER" id="PTHR12304:SF4">
    <property type="entry name" value="URIDINE NUCLEOSIDASE"/>
    <property type="match status" value="1"/>
</dbReference>
<dbReference type="GO" id="GO:0006152">
    <property type="term" value="P:purine nucleoside catabolic process"/>
    <property type="evidence" value="ECO:0007669"/>
    <property type="project" value="TreeGrafter"/>
</dbReference>
<evidence type="ECO:0000313" key="6">
    <source>
        <dbReference type="Proteomes" id="UP000278673"/>
    </source>
</evidence>
<evidence type="ECO:0000259" key="4">
    <source>
        <dbReference type="Pfam" id="PF01156"/>
    </source>
</evidence>
<accession>A0A3M2L4A5</accession>
<dbReference type="GO" id="GO:0008477">
    <property type="term" value="F:purine nucleosidase activity"/>
    <property type="evidence" value="ECO:0007669"/>
    <property type="project" value="TreeGrafter"/>
</dbReference>
<dbReference type="EMBL" id="RFFJ01000199">
    <property type="protein sequence ID" value="RMI32509.1"/>
    <property type="molecule type" value="Genomic_DNA"/>
</dbReference>
<dbReference type="InterPro" id="IPR036452">
    <property type="entry name" value="Ribo_hydro-like"/>
</dbReference>
<gene>
    <name evidence="5" type="ORF">EBN88_25050</name>
</gene>
<feature type="region of interest" description="Disordered" evidence="3">
    <location>
        <begin position="1"/>
        <end position="63"/>
    </location>
</feature>
<dbReference type="Proteomes" id="UP000278673">
    <property type="component" value="Unassembled WGS sequence"/>
</dbReference>
<organism evidence="5 6">
    <name type="scientific">Streptomyces triticirhizae</name>
    <dbReference type="NCBI Taxonomy" id="2483353"/>
    <lineage>
        <taxon>Bacteria</taxon>
        <taxon>Bacillati</taxon>
        <taxon>Actinomycetota</taxon>
        <taxon>Actinomycetes</taxon>
        <taxon>Kitasatosporales</taxon>
        <taxon>Streptomycetaceae</taxon>
        <taxon>Streptomyces</taxon>
    </lineage>
</organism>
<protein>
    <submittedName>
        <fullName evidence="5">Nucleoside hydrolase</fullName>
    </submittedName>
</protein>
<dbReference type="Pfam" id="PF01156">
    <property type="entry name" value="IU_nuc_hydro"/>
    <property type="match status" value="1"/>
</dbReference>
<evidence type="ECO:0000256" key="1">
    <source>
        <dbReference type="ARBA" id="ARBA00022801"/>
    </source>
</evidence>
<evidence type="ECO:0000256" key="2">
    <source>
        <dbReference type="ARBA" id="ARBA00023295"/>
    </source>
</evidence>
<name>A0A3M2L4A5_9ACTN</name>
<reference evidence="5 6" key="1">
    <citation type="submission" date="2018-10" db="EMBL/GenBank/DDBJ databases">
        <title>Isolation, diversity and antifungal activity of actinobacteria from wheat.</title>
        <authorList>
            <person name="Han C."/>
        </authorList>
    </citation>
    <scope>NUCLEOTIDE SEQUENCE [LARGE SCALE GENOMIC DNA]</scope>
    <source>
        <strain evidence="5 6">NEAU-YY642</strain>
    </source>
</reference>
<evidence type="ECO:0000256" key="3">
    <source>
        <dbReference type="SAM" id="MobiDB-lite"/>
    </source>
</evidence>
<dbReference type="InterPro" id="IPR001910">
    <property type="entry name" value="Inosine/uridine_hydrolase_dom"/>
</dbReference>
<dbReference type="SUPFAM" id="SSF53590">
    <property type="entry name" value="Nucleoside hydrolase"/>
    <property type="match status" value="1"/>
</dbReference>
<feature type="compositionally biased region" description="Low complexity" evidence="3">
    <location>
        <begin position="50"/>
        <end position="61"/>
    </location>
</feature>
<dbReference type="InterPro" id="IPR023186">
    <property type="entry name" value="IUNH"/>
</dbReference>
<proteinExistence type="predicted"/>
<keyword evidence="6" id="KW-1185">Reference proteome</keyword>
<comment type="caution">
    <text evidence="5">The sequence shown here is derived from an EMBL/GenBank/DDBJ whole genome shotgun (WGS) entry which is preliminary data.</text>
</comment>
<feature type="compositionally biased region" description="Gly residues" evidence="3">
    <location>
        <begin position="8"/>
        <end position="23"/>
    </location>
</feature>
<feature type="domain" description="Inosine/uridine-preferring nucleoside hydrolase" evidence="4">
    <location>
        <begin position="92"/>
        <end position="359"/>
    </location>
</feature>
<dbReference type="GO" id="GO:0005829">
    <property type="term" value="C:cytosol"/>
    <property type="evidence" value="ECO:0007669"/>
    <property type="project" value="TreeGrafter"/>
</dbReference>